<dbReference type="Gene3D" id="1.10.510.10">
    <property type="entry name" value="Transferase(Phosphotransferase) domain 1"/>
    <property type="match status" value="1"/>
</dbReference>
<protein>
    <submittedName>
        <fullName evidence="9">Serine/threonine-protein kinase CTR1</fullName>
    </submittedName>
</protein>
<dbReference type="InterPro" id="IPR000488">
    <property type="entry name" value="Death_dom"/>
</dbReference>
<evidence type="ECO:0000256" key="6">
    <source>
        <dbReference type="SAM" id="MobiDB-lite"/>
    </source>
</evidence>
<dbReference type="GO" id="GO:0005524">
    <property type="term" value="F:ATP binding"/>
    <property type="evidence" value="ECO:0007669"/>
    <property type="project" value="UniProtKB-UniRule"/>
</dbReference>
<feature type="domain" description="Death" evidence="8">
    <location>
        <begin position="574"/>
        <end position="633"/>
    </location>
</feature>
<keyword evidence="3 9" id="KW-0418">Kinase</keyword>
<dbReference type="PANTHER" id="PTHR44329">
    <property type="entry name" value="SERINE/THREONINE-PROTEIN KINASE TNNI3K-RELATED"/>
    <property type="match status" value="1"/>
</dbReference>
<evidence type="ECO:0000256" key="1">
    <source>
        <dbReference type="ARBA" id="ARBA00022679"/>
    </source>
</evidence>
<keyword evidence="4 5" id="KW-0067">ATP-binding</keyword>
<dbReference type="InterPro" id="IPR000719">
    <property type="entry name" value="Prot_kinase_dom"/>
</dbReference>
<reference evidence="9" key="1">
    <citation type="submission" date="2023-03" db="EMBL/GenBank/DDBJ databases">
        <authorList>
            <person name="Steffen K."/>
            <person name="Cardenas P."/>
        </authorList>
    </citation>
    <scope>NUCLEOTIDE SEQUENCE</scope>
</reference>
<dbReference type="InterPro" id="IPR011029">
    <property type="entry name" value="DEATH-like_dom_sf"/>
</dbReference>
<evidence type="ECO:0000259" key="7">
    <source>
        <dbReference type="PROSITE" id="PS50011"/>
    </source>
</evidence>
<feature type="binding site" evidence="5">
    <location>
        <position position="55"/>
    </location>
    <ligand>
        <name>ATP</name>
        <dbReference type="ChEBI" id="CHEBI:30616"/>
    </ligand>
</feature>
<dbReference type="Pfam" id="PF00069">
    <property type="entry name" value="Pkinase"/>
    <property type="match status" value="1"/>
</dbReference>
<accession>A0AA35RMQ1</accession>
<keyword evidence="10" id="KW-1185">Reference proteome</keyword>
<evidence type="ECO:0000256" key="4">
    <source>
        <dbReference type="ARBA" id="ARBA00022840"/>
    </source>
</evidence>
<name>A0AA35RMQ1_GEOBA</name>
<dbReference type="Gene3D" id="1.10.533.10">
    <property type="entry name" value="Death Domain, Fas"/>
    <property type="match status" value="1"/>
</dbReference>
<evidence type="ECO:0000256" key="2">
    <source>
        <dbReference type="ARBA" id="ARBA00022741"/>
    </source>
</evidence>
<evidence type="ECO:0000256" key="5">
    <source>
        <dbReference type="PROSITE-ProRule" id="PRU10141"/>
    </source>
</evidence>
<dbReference type="SUPFAM" id="SSF56112">
    <property type="entry name" value="Protein kinase-like (PK-like)"/>
    <property type="match status" value="1"/>
</dbReference>
<sequence length="647" mass="72979">MSSPTDQSDALGDYPELRKHVLKNVLHTRTIGAGTYGIVEEVVIPSSGTICAAKKIHAFNIQDRGLMVREFAKECQLMSSLLHPNVVQFFGIYYFPSDPLPSLVMERMLTSLHDLLDPKKRGTTEKSLFSLDLKFSILHDVASGLAYLHDQSPPIVHRNLSAKNVLLNSGMVAKVADLAEARRVSNTNIATLMTKCHGALYYLPPEARTERPEYDGTIDTFSFGVIAIFTISENFPCDVLEPNYTDEASGLLVPRTEVERRIKYLKNVEVKLGGRHPHLLELIRVCLHNHPPKRPNMKTVLDQLKKAGGGGARPDEENVLIKALRRQVEELQSNIEAKDGQLSKSQQQLQDKECEWKENKAKLTKEIAELRKEELEWKENNAKLTKEIEDLRKNATEAKGEPEQQQEQLLKEQNEEMPRRSCQVEGSSPSLWELLERLASVEKKFYVIGLGLGVKENVLETIEESKEACLRKVLRECLKQVKLTWKDVIDVLSSDAVKASTLAEKLRKEFCSSAAAPDSSSSVKAPTKPGDMAELQQRYNLRSEDLDEPCSYQHRLDIGTFVSWKVVGPRLGRIEQKDMDDISLDMYNEQEKRQNLLQLWVERNGSNATYNAIITVMLEVKKRSETEKVCKLLTPKGSVSSSTGKLT</sequence>
<dbReference type="PROSITE" id="PS00107">
    <property type="entry name" value="PROTEIN_KINASE_ATP"/>
    <property type="match status" value="1"/>
</dbReference>
<dbReference type="CDD" id="cd01670">
    <property type="entry name" value="Death"/>
    <property type="match status" value="1"/>
</dbReference>
<feature type="compositionally biased region" description="Basic and acidic residues" evidence="6">
    <location>
        <begin position="409"/>
        <end position="419"/>
    </location>
</feature>
<comment type="caution">
    <text evidence="9">The sequence shown here is derived from an EMBL/GenBank/DDBJ whole genome shotgun (WGS) entry which is preliminary data.</text>
</comment>
<dbReference type="SUPFAM" id="SSF47986">
    <property type="entry name" value="DEATH domain"/>
    <property type="match status" value="1"/>
</dbReference>
<evidence type="ECO:0000313" key="9">
    <source>
        <dbReference type="EMBL" id="CAI8013086.1"/>
    </source>
</evidence>
<evidence type="ECO:0000313" key="10">
    <source>
        <dbReference type="Proteomes" id="UP001174909"/>
    </source>
</evidence>
<dbReference type="PROSITE" id="PS50011">
    <property type="entry name" value="PROTEIN_KINASE_DOM"/>
    <property type="match status" value="1"/>
</dbReference>
<dbReference type="PANTHER" id="PTHR44329:SF288">
    <property type="entry name" value="MITOGEN-ACTIVATED PROTEIN KINASE KINASE KINASE 20"/>
    <property type="match status" value="1"/>
</dbReference>
<dbReference type="EMBL" id="CASHTH010001237">
    <property type="protein sequence ID" value="CAI8013086.1"/>
    <property type="molecule type" value="Genomic_DNA"/>
</dbReference>
<keyword evidence="2 5" id="KW-0547">Nucleotide-binding</keyword>
<feature type="domain" description="Protein kinase" evidence="7">
    <location>
        <begin position="25"/>
        <end position="321"/>
    </location>
</feature>
<dbReference type="InterPro" id="IPR017441">
    <property type="entry name" value="Protein_kinase_ATP_BS"/>
</dbReference>
<dbReference type="GO" id="GO:0004674">
    <property type="term" value="F:protein serine/threonine kinase activity"/>
    <property type="evidence" value="ECO:0007669"/>
    <property type="project" value="TreeGrafter"/>
</dbReference>
<evidence type="ECO:0000259" key="8">
    <source>
        <dbReference type="PROSITE" id="PS50017"/>
    </source>
</evidence>
<proteinExistence type="predicted"/>
<dbReference type="GO" id="GO:0045087">
    <property type="term" value="P:innate immune response"/>
    <property type="evidence" value="ECO:0007669"/>
    <property type="project" value="UniProtKB-ARBA"/>
</dbReference>
<gene>
    <name evidence="9" type="ORF">GBAR_LOCUS8349</name>
</gene>
<keyword evidence="1" id="KW-0808">Transferase</keyword>
<dbReference type="AlphaFoldDB" id="A0AA35RMQ1"/>
<dbReference type="GO" id="GO:0007165">
    <property type="term" value="P:signal transduction"/>
    <property type="evidence" value="ECO:0007669"/>
    <property type="project" value="InterPro"/>
</dbReference>
<evidence type="ECO:0000256" key="3">
    <source>
        <dbReference type="ARBA" id="ARBA00022777"/>
    </source>
</evidence>
<dbReference type="InterPro" id="IPR011009">
    <property type="entry name" value="Kinase-like_dom_sf"/>
</dbReference>
<dbReference type="InterPro" id="IPR051681">
    <property type="entry name" value="Ser/Thr_Kinases-Pseudokinases"/>
</dbReference>
<organism evidence="9 10">
    <name type="scientific">Geodia barretti</name>
    <name type="common">Barrett's horny sponge</name>
    <dbReference type="NCBI Taxonomy" id="519541"/>
    <lineage>
        <taxon>Eukaryota</taxon>
        <taxon>Metazoa</taxon>
        <taxon>Porifera</taxon>
        <taxon>Demospongiae</taxon>
        <taxon>Heteroscleromorpha</taxon>
        <taxon>Tetractinellida</taxon>
        <taxon>Astrophorina</taxon>
        <taxon>Geodiidae</taxon>
        <taxon>Geodia</taxon>
    </lineage>
</organism>
<dbReference type="Proteomes" id="UP001174909">
    <property type="component" value="Unassembled WGS sequence"/>
</dbReference>
<feature type="region of interest" description="Disordered" evidence="6">
    <location>
        <begin position="396"/>
        <end position="423"/>
    </location>
</feature>
<dbReference type="PROSITE" id="PS50017">
    <property type="entry name" value="DEATH_DOMAIN"/>
    <property type="match status" value="1"/>
</dbReference>